<proteinExistence type="predicted"/>
<dbReference type="EMBL" id="CP060783">
    <property type="protein sequence ID" value="QNP50592.1"/>
    <property type="molecule type" value="Genomic_DNA"/>
</dbReference>
<sequence length="136" mass="14345">MKKVFYIAALAICSSVLLSPTMASAQAAGGSVIGVSTEVMADVIAGWSAKRSILGKNVYNDDAKPAVVGEVVDIIISPKGSVSYAIVNASKFLGLSNHRVAIPVEQFKFDSNRIILSGATKDALRALPVFQYAEKK</sequence>
<dbReference type="KEGG" id="daer:H9K75_17640"/>
<evidence type="ECO:0000313" key="3">
    <source>
        <dbReference type="EMBL" id="QNP50592.1"/>
    </source>
</evidence>
<accession>A0A7H0GQM6</accession>
<dbReference type="Gene3D" id="2.30.30.240">
    <property type="entry name" value="PRC-barrel domain"/>
    <property type="match status" value="1"/>
</dbReference>
<dbReference type="SUPFAM" id="SSF50346">
    <property type="entry name" value="PRC-barrel domain"/>
    <property type="match status" value="1"/>
</dbReference>
<feature type="signal peptide" evidence="1">
    <location>
        <begin position="1"/>
        <end position="25"/>
    </location>
</feature>
<dbReference type="Proteomes" id="UP000516028">
    <property type="component" value="Chromosome"/>
</dbReference>
<evidence type="ECO:0000259" key="2">
    <source>
        <dbReference type="Pfam" id="PF05239"/>
    </source>
</evidence>
<dbReference type="RefSeq" id="WP_187726092.1">
    <property type="nucleotide sequence ID" value="NZ_CP060783.1"/>
</dbReference>
<dbReference type="InterPro" id="IPR011033">
    <property type="entry name" value="PRC_barrel-like_sf"/>
</dbReference>
<evidence type="ECO:0000256" key="1">
    <source>
        <dbReference type="SAM" id="SignalP"/>
    </source>
</evidence>
<gene>
    <name evidence="3" type="ORF">H9K75_17640</name>
</gene>
<dbReference type="Pfam" id="PF05239">
    <property type="entry name" value="PRC"/>
    <property type="match status" value="1"/>
</dbReference>
<dbReference type="InterPro" id="IPR027275">
    <property type="entry name" value="PRC-brl_dom"/>
</dbReference>
<feature type="domain" description="PRC-barrel" evidence="2">
    <location>
        <begin position="51"/>
        <end position="117"/>
    </location>
</feature>
<evidence type="ECO:0000313" key="4">
    <source>
        <dbReference type="Proteomes" id="UP000516028"/>
    </source>
</evidence>
<protein>
    <submittedName>
        <fullName evidence="3">PRC-barrel domain-containing protein</fullName>
    </submittedName>
</protein>
<name>A0A7H0GQM6_9BURK</name>
<keyword evidence="1" id="KW-0732">Signal</keyword>
<dbReference type="AlphaFoldDB" id="A0A7H0GQM6"/>
<reference evidence="3 4" key="1">
    <citation type="submission" date="2020-08" db="EMBL/GenBank/DDBJ databases">
        <title>Genome sequence of Diaphorobacter aerolatus KACC 16536T.</title>
        <authorList>
            <person name="Hyun D.-W."/>
            <person name="Bae J.-W."/>
        </authorList>
    </citation>
    <scope>NUCLEOTIDE SEQUENCE [LARGE SCALE GENOMIC DNA]</scope>
    <source>
        <strain evidence="3 4">KACC 16536</strain>
    </source>
</reference>
<organism evidence="3 4">
    <name type="scientific">Diaphorobacter aerolatus</name>
    <dbReference type="NCBI Taxonomy" id="1288495"/>
    <lineage>
        <taxon>Bacteria</taxon>
        <taxon>Pseudomonadati</taxon>
        <taxon>Pseudomonadota</taxon>
        <taxon>Betaproteobacteria</taxon>
        <taxon>Burkholderiales</taxon>
        <taxon>Comamonadaceae</taxon>
        <taxon>Diaphorobacter</taxon>
    </lineage>
</organism>
<feature type="chain" id="PRO_5028997111" evidence="1">
    <location>
        <begin position="26"/>
        <end position="136"/>
    </location>
</feature>
<keyword evidence="4" id="KW-1185">Reference proteome</keyword>